<dbReference type="OMA" id="MGRMENS"/>
<evidence type="ECO:0000313" key="3">
    <source>
        <dbReference type="Proteomes" id="UP000594261"/>
    </source>
</evidence>
<dbReference type="InterPro" id="IPR025558">
    <property type="entry name" value="DUF4283"/>
</dbReference>
<proteinExistence type="predicted"/>
<dbReference type="Pfam" id="PF14111">
    <property type="entry name" value="DUF4283"/>
    <property type="match status" value="1"/>
</dbReference>
<dbReference type="PANTHER" id="PTHR33710:SF71">
    <property type="entry name" value="ENDONUCLEASE_EXONUCLEASE_PHOSPHATASE DOMAIN-CONTAINING PROTEIN"/>
    <property type="match status" value="1"/>
</dbReference>
<reference evidence="2" key="2">
    <citation type="submission" date="2021-01" db="UniProtKB">
        <authorList>
            <consortium name="EnsemblPlants"/>
        </authorList>
    </citation>
    <scope>IDENTIFICATION</scope>
</reference>
<sequence length="397" mass="45863">MEDLTRSWNKFSLSKKEEKGVDLFTNKQIQYVCLVAKFFTRRTVNIDAVVRTFCLLWRTSKDFRIRDAGKNHLVFEFEDWEDAEKVLLGEPWSFDRSLIVFQRIDGGKSLGRVTIPPDEFELQGGDFMRSKGSLRMEDQKFGSWLRASQFNPSRKTVVEVKGFSNLQHSTNFSEMLVKCSTEIIGEVVKERYVDQAYDKPSVKETALDNMDVLGSKRKNLGLLNEAELVVDKDKKVELPWMAIGDFNELVGLSEKEGGGCRPTSHMARFSKTIDWCGFRDAGFVGPKFTWLYQKNDGTQIRERLDRALATEDWMVKFPSTKLYHLSSSVSDHCPLSLHLFRKAKKQRIGQIFKFEFMWLKDPRCEEVVNRAWVDGLLANFEFSLSKCLELCRSSLDA</sequence>
<dbReference type="SUPFAM" id="SSF56219">
    <property type="entry name" value="DNase I-like"/>
    <property type="match status" value="1"/>
</dbReference>
<dbReference type="EnsemblPlants" id="QL07p021558:mrna">
    <property type="protein sequence ID" value="QL07p021558:mrna"/>
    <property type="gene ID" value="QL07p021558"/>
</dbReference>
<dbReference type="Gene3D" id="3.60.10.10">
    <property type="entry name" value="Endonuclease/exonuclease/phosphatase"/>
    <property type="match status" value="1"/>
</dbReference>
<dbReference type="InParanoid" id="A0A7N2M4M2"/>
<accession>A0A7N2M4M2</accession>
<evidence type="ECO:0000313" key="2">
    <source>
        <dbReference type="EnsemblPlants" id="QL07p021558:mrna"/>
    </source>
</evidence>
<dbReference type="Gramene" id="QL07p021558:mrna">
    <property type="protein sequence ID" value="QL07p021558:mrna"/>
    <property type="gene ID" value="QL07p021558"/>
</dbReference>
<protein>
    <recommendedName>
        <fullName evidence="1">DUF4283 domain-containing protein</fullName>
    </recommendedName>
</protein>
<dbReference type="Proteomes" id="UP000594261">
    <property type="component" value="Chromosome 7"/>
</dbReference>
<dbReference type="InterPro" id="IPR036691">
    <property type="entry name" value="Endo/exonu/phosph_ase_sf"/>
</dbReference>
<organism evidence="2 3">
    <name type="scientific">Quercus lobata</name>
    <name type="common">Valley oak</name>
    <dbReference type="NCBI Taxonomy" id="97700"/>
    <lineage>
        <taxon>Eukaryota</taxon>
        <taxon>Viridiplantae</taxon>
        <taxon>Streptophyta</taxon>
        <taxon>Embryophyta</taxon>
        <taxon>Tracheophyta</taxon>
        <taxon>Spermatophyta</taxon>
        <taxon>Magnoliopsida</taxon>
        <taxon>eudicotyledons</taxon>
        <taxon>Gunneridae</taxon>
        <taxon>Pentapetalae</taxon>
        <taxon>rosids</taxon>
        <taxon>fabids</taxon>
        <taxon>Fagales</taxon>
        <taxon>Fagaceae</taxon>
        <taxon>Quercus</taxon>
    </lineage>
</organism>
<dbReference type="EMBL" id="LRBV02000007">
    <property type="status" value="NOT_ANNOTATED_CDS"/>
    <property type="molecule type" value="Genomic_DNA"/>
</dbReference>
<name>A0A7N2M4M2_QUELO</name>
<dbReference type="AlphaFoldDB" id="A0A7N2M4M2"/>
<keyword evidence="3" id="KW-1185">Reference proteome</keyword>
<dbReference type="PANTHER" id="PTHR33710">
    <property type="entry name" value="BNAC02G09200D PROTEIN"/>
    <property type="match status" value="1"/>
</dbReference>
<evidence type="ECO:0000259" key="1">
    <source>
        <dbReference type="Pfam" id="PF14111"/>
    </source>
</evidence>
<feature type="domain" description="DUF4283" evidence="1">
    <location>
        <begin position="33"/>
        <end position="103"/>
    </location>
</feature>
<reference evidence="2 3" key="1">
    <citation type="journal article" date="2016" name="G3 (Bethesda)">
        <title>First Draft Assembly and Annotation of the Genome of a California Endemic Oak Quercus lobata Nee (Fagaceae).</title>
        <authorList>
            <person name="Sork V.L."/>
            <person name="Fitz-Gibbon S.T."/>
            <person name="Puiu D."/>
            <person name="Crepeau M."/>
            <person name="Gugger P.F."/>
            <person name="Sherman R."/>
            <person name="Stevens K."/>
            <person name="Langley C.H."/>
            <person name="Pellegrini M."/>
            <person name="Salzberg S.L."/>
        </authorList>
    </citation>
    <scope>NUCLEOTIDE SEQUENCE [LARGE SCALE GENOMIC DNA]</scope>
    <source>
        <strain evidence="2 3">cv. SW786</strain>
    </source>
</reference>